<feature type="transmembrane region" description="Helical" evidence="8">
    <location>
        <begin position="272"/>
        <end position="297"/>
    </location>
</feature>
<keyword evidence="4" id="KW-0808">Transferase</keyword>
<dbReference type="EMBL" id="CP010868">
    <property type="protein sequence ID" value="AJM91984.1"/>
    <property type="molecule type" value="Genomic_DNA"/>
</dbReference>
<reference evidence="10 11" key="2">
    <citation type="journal article" date="2016" name="ISME J.">
        <title>Physiological and genomic characterization of two novel marine thaumarchaeal strains indicates niche differentiation.</title>
        <authorList>
            <person name="Bayer B."/>
            <person name="Vojvoda J."/>
            <person name="Offre P."/>
            <person name="Alves R.J."/>
            <person name="Elisabeth N.H."/>
            <person name="Garcia J.A."/>
            <person name="Volland J.M."/>
            <person name="Srivastava A."/>
            <person name="Schleper C."/>
            <person name="Herndl G.J."/>
        </authorList>
    </citation>
    <scope>NUCLEOTIDE SEQUENCE [LARGE SCALE GENOMIC DNA]</scope>
    <source>
        <strain evidence="10 11">D3C</strain>
    </source>
</reference>
<dbReference type="Pfam" id="PF13231">
    <property type="entry name" value="PMT_2"/>
    <property type="match status" value="1"/>
</dbReference>
<feature type="transmembrane region" description="Helical" evidence="8">
    <location>
        <begin position="368"/>
        <end position="391"/>
    </location>
</feature>
<evidence type="ECO:0000256" key="3">
    <source>
        <dbReference type="ARBA" id="ARBA00022676"/>
    </source>
</evidence>
<dbReference type="InterPro" id="IPR050297">
    <property type="entry name" value="LipidA_mod_glycosyltrf_83"/>
</dbReference>
<evidence type="ECO:0000256" key="6">
    <source>
        <dbReference type="ARBA" id="ARBA00022989"/>
    </source>
</evidence>
<dbReference type="GeneID" id="41599939"/>
<feature type="transmembrane region" description="Helical" evidence="8">
    <location>
        <begin position="215"/>
        <end position="235"/>
    </location>
</feature>
<evidence type="ECO:0000259" key="9">
    <source>
        <dbReference type="PROSITE" id="PS50202"/>
    </source>
</evidence>
<reference evidence="10 11" key="3">
    <citation type="journal article" date="2019" name="Int. J. Syst. Evol. Microbiol.">
        <title>Nitrosopumilus adriaticus sp. nov. and Nitrosopumilus piranensis sp. nov., two ammonia-oxidizing archaea from the Adriatic Sea and members of the class Nitrososphaeria.</title>
        <authorList>
            <person name="Bayer B."/>
            <person name="Vojvoda J."/>
            <person name="Reinthaler T."/>
            <person name="Reyes C."/>
            <person name="Pinto M."/>
            <person name="Herndl G.J."/>
        </authorList>
    </citation>
    <scope>NUCLEOTIDE SEQUENCE [LARGE SCALE GENOMIC DNA]</scope>
    <source>
        <strain evidence="10 11">D3C</strain>
    </source>
</reference>
<keyword evidence="3" id="KW-0328">Glycosyltransferase</keyword>
<dbReference type="InterPro" id="IPR000535">
    <property type="entry name" value="MSP_dom"/>
</dbReference>
<organism evidence="10 11">
    <name type="scientific">Nitrosopumilus piranensis</name>
    <dbReference type="NCBI Taxonomy" id="1582439"/>
    <lineage>
        <taxon>Archaea</taxon>
        <taxon>Nitrososphaerota</taxon>
        <taxon>Nitrososphaeria</taxon>
        <taxon>Nitrosopumilales</taxon>
        <taxon>Nitrosopumilaceae</taxon>
        <taxon>Nitrosopumilus</taxon>
    </lineage>
</organism>
<keyword evidence="2" id="KW-1003">Cell membrane</keyword>
<dbReference type="PANTHER" id="PTHR33908">
    <property type="entry name" value="MANNOSYLTRANSFERASE YKCB-RELATED"/>
    <property type="match status" value="1"/>
</dbReference>
<feature type="transmembrane region" description="Helical" evidence="8">
    <location>
        <begin position="86"/>
        <end position="112"/>
    </location>
</feature>
<name>A0A0C5BUV1_9ARCH</name>
<dbReference type="PATRIC" id="fig|1582439.9.peg.794"/>
<dbReference type="OrthoDB" id="11022at2157"/>
<accession>A0A0C5BUV1</accession>
<evidence type="ECO:0000256" key="8">
    <source>
        <dbReference type="SAM" id="Phobius"/>
    </source>
</evidence>
<dbReference type="GO" id="GO:0005886">
    <property type="term" value="C:plasma membrane"/>
    <property type="evidence" value="ECO:0007669"/>
    <property type="project" value="UniProtKB-SubCell"/>
</dbReference>
<keyword evidence="7 8" id="KW-0472">Membrane</keyword>
<sequence>MSTLLQNRARISGLVFIAAILFGIVSVGILYLIDENSFLYYGDAVSHLYSARRFVDSNDPGIIQMGTVWLPLPHLMMLPFSLIDSLFSSGLAGLVNIPLHAMTSVLIYKIILKQTSKPWIGIIGGILYASNPNLLYLGITAMTEAPFLLFFVASVYFLQKWVTEDLNLKLILISSVFVVLATLCRYEAWILAPAIVLFALFFAIKTKTSSNKITIILVSLVSFTGIVFWVGWNLIIYQNPFEFANAQFYAASSQAVERPYRDFLYLQPHNVLYIYGAAAGMIAGPILAFAAGGYFLHLKEKIKSIPSSVYFYMSLPVLFTLFTMFIGIGEMSQWWFNSRFATFLYPLAIVLAPLLLMKLEKINKKTILGFVVAGMFVFQIITPTFGVVTYLDAYGGWIYKQAPFAKHTADFLYDNYDDGKVLIMTGSSQAHRIMISSGIELIDFHEGIESFLHKPYFKEPWNHNKWIILGVEPDSDSANAAKFWTDNIDQIKTHYELVNENQYYQVFKLKT</sequence>
<evidence type="ECO:0000256" key="1">
    <source>
        <dbReference type="ARBA" id="ARBA00004651"/>
    </source>
</evidence>
<dbReference type="PROSITE" id="PS50202">
    <property type="entry name" value="MSP"/>
    <property type="match status" value="1"/>
</dbReference>
<dbReference type="PANTHER" id="PTHR33908:SF11">
    <property type="entry name" value="MEMBRANE PROTEIN"/>
    <property type="match status" value="1"/>
</dbReference>
<dbReference type="GO" id="GO:0016763">
    <property type="term" value="F:pentosyltransferase activity"/>
    <property type="evidence" value="ECO:0007669"/>
    <property type="project" value="TreeGrafter"/>
</dbReference>
<dbReference type="Proteomes" id="UP000032027">
    <property type="component" value="Chromosome"/>
</dbReference>
<dbReference type="KEGG" id="nid:NPIRD3C_0772"/>
<feature type="transmembrane region" description="Helical" evidence="8">
    <location>
        <begin position="170"/>
        <end position="203"/>
    </location>
</feature>
<keyword evidence="11" id="KW-1185">Reference proteome</keyword>
<dbReference type="HOGENOM" id="CLU_490742_0_0_2"/>
<evidence type="ECO:0000256" key="5">
    <source>
        <dbReference type="ARBA" id="ARBA00022692"/>
    </source>
</evidence>
<dbReference type="GO" id="GO:0008610">
    <property type="term" value="P:lipid biosynthetic process"/>
    <property type="evidence" value="ECO:0007669"/>
    <property type="project" value="UniProtKB-ARBA"/>
</dbReference>
<keyword evidence="6 8" id="KW-1133">Transmembrane helix</keyword>
<dbReference type="AlphaFoldDB" id="A0A0C5BUV1"/>
<evidence type="ECO:0000256" key="2">
    <source>
        <dbReference type="ARBA" id="ARBA00022475"/>
    </source>
</evidence>
<evidence type="ECO:0000313" key="11">
    <source>
        <dbReference type="Proteomes" id="UP000032027"/>
    </source>
</evidence>
<evidence type="ECO:0000313" key="10">
    <source>
        <dbReference type="EMBL" id="AJM91984.1"/>
    </source>
</evidence>
<gene>
    <name evidence="10" type="ORF">NPIRD3C_0772</name>
</gene>
<dbReference type="InterPro" id="IPR038731">
    <property type="entry name" value="RgtA/B/C-like"/>
</dbReference>
<protein>
    <recommendedName>
        <fullName evidence="9">MSP domain-containing protein</fullName>
    </recommendedName>
</protein>
<dbReference type="RefSeq" id="WP_148702909.1">
    <property type="nucleotide sequence ID" value="NZ_CP010868.1"/>
</dbReference>
<comment type="subcellular location">
    <subcellularLocation>
        <location evidence="1">Cell membrane</location>
        <topology evidence="1">Multi-pass membrane protein</topology>
    </subcellularLocation>
</comment>
<feature type="transmembrane region" description="Helical" evidence="8">
    <location>
        <begin position="334"/>
        <end position="356"/>
    </location>
</feature>
<feature type="transmembrane region" description="Helical" evidence="8">
    <location>
        <begin position="309"/>
        <end position="328"/>
    </location>
</feature>
<evidence type="ECO:0000256" key="7">
    <source>
        <dbReference type="ARBA" id="ARBA00023136"/>
    </source>
</evidence>
<feature type="transmembrane region" description="Helical" evidence="8">
    <location>
        <begin position="12"/>
        <end position="33"/>
    </location>
</feature>
<reference evidence="11" key="1">
    <citation type="submission" date="2015-02" db="EMBL/GenBank/DDBJ databases">
        <title>Characterization of two novel Thaumarchaeota isolated from the Northern Adriatic Sea.</title>
        <authorList>
            <person name="Bayer B."/>
            <person name="Vojvoda J."/>
            <person name="Offre P."/>
            <person name="Srivastava A."/>
            <person name="Elisabeth N."/>
            <person name="Garcia J.A.L."/>
            <person name="Schleper C."/>
            <person name="Herndl G.J."/>
        </authorList>
    </citation>
    <scope>NUCLEOTIDE SEQUENCE [LARGE SCALE GENOMIC DNA]</scope>
    <source>
        <strain evidence="11">D3C</strain>
    </source>
</reference>
<feature type="domain" description="MSP" evidence="9">
    <location>
        <begin position="468"/>
        <end position="511"/>
    </location>
</feature>
<evidence type="ECO:0000256" key="4">
    <source>
        <dbReference type="ARBA" id="ARBA00022679"/>
    </source>
</evidence>
<keyword evidence="5 8" id="KW-0812">Transmembrane</keyword>
<proteinExistence type="predicted"/>
<feature type="transmembrane region" description="Helical" evidence="8">
    <location>
        <begin position="133"/>
        <end position="158"/>
    </location>
</feature>